<dbReference type="GO" id="GO:0003676">
    <property type="term" value="F:nucleic acid binding"/>
    <property type="evidence" value="ECO:0007669"/>
    <property type="project" value="InterPro"/>
</dbReference>
<dbReference type="Proteomes" id="UP000827092">
    <property type="component" value="Unassembled WGS sequence"/>
</dbReference>
<protein>
    <recommendedName>
        <fullName evidence="10">Ribonuclease P protein subunit p20</fullName>
    </recommendedName>
</protein>
<evidence type="ECO:0000313" key="12">
    <source>
        <dbReference type="EMBL" id="KAG8200246.1"/>
    </source>
</evidence>
<accession>A0AAV6VXI4</accession>
<sequence>MGTSKINWKSPNSNREGENWNFPGSSHGSEKDSVDDPDYLFTKRLPPKLPKSRSDVYVNQKSSFVAQFNKCKSLLSSEKEIRIHGLGAAVNTAVNLALQLKTFYLETVTLEATTSTVDLIDDFTPRTPVGRHRTVKRKNSAIHIKMKQVSEPK</sequence>
<dbReference type="Gene3D" id="3.30.110.20">
    <property type="entry name" value="Alba-like domain"/>
    <property type="match status" value="1"/>
</dbReference>
<reference evidence="12 13" key="1">
    <citation type="journal article" date="2022" name="Nat. Ecol. Evol.">
        <title>A masculinizing supergene underlies an exaggerated male reproductive morph in a spider.</title>
        <authorList>
            <person name="Hendrickx F."/>
            <person name="De Corte Z."/>
            <person name="Sonet G."/>
            <person name="Van Belleghem S.M."/>
            <person name="Kostlbacher S."/>
            <person name="Vangestel C."/>
        </authorList>
    </citation>
    <scope>NUCLEOTIDE SEQUENCE [LARGE SCALE GENOMIC DNA]</scope>
    <source>
        <strain evidence="12">W744_W776</strain>
    </source>
</reference>
<comment type="similarity">
    <text evidence="3">Belongs to the histone-like Alba family.</text>
</comment>
<dbReference type="PANTHER" id="PTHR15314">
    <property type="entry name" value="RIBONUCLEASE P PROTEIN SUBUNIT P20"/>
    <property type="match status" value="1"/>
</dbReference>
<evidence type="ECO:0000256" key="6">
    <source>
        <dbReference type="ARBA" id="ARBA00022694"/>
    </source>
</evidence>
<gene>
    <name evidence="12" type="ORF">JTE90_021901</name>
</gene>
<evidence type="ECO:0000256" key="7">
    <source>
        <dbReference type="ARBA" id="ARBA00023242"/>
    </source>
</evidence>
<dbReference type="PANTHER" id="PTHR15314:SF1">
    <property type="entry name" value="RIBONUCLEASE P PROTEIN SUBUNIT P20"/>
    <property type="match status" value="1"/>
</dbReference>
<comment type="subcellular location">
    <subcellularLocation>
        <location evidence="1">Cytoplasmic granule</location>
    </subcellularLocation>
    <subcellularLocation>
        <location evidence="2">Nucleus</location>
        <location evidence="2">Nucleolus</location>
    </subcellularLocation>
</comment>
<keyword evidence="4" id="KW-0963">Cytoplasm</keyword>
<dbReference type="InterPro" id="IPR014612">
    <property type="entry name" value="Pop7/Rpp20"/>
</dbReference>
<dbReference type="InterPro" id="IPR036882">
    <property type="entry name" value="Alba-like_dom_sf"/>
</dbReference>
<keyword evidence="6" id="KW-0819">tRNA processing</keyword>
<keyword evidence="7" id="KW-0539">Nucleus</keyword>
<comment type="subunit">
    <text evidence="9">Component of nuclear RNase P and RNase MRP complexes. RNase P consists of a catalytic RNA moiety and 10 different protein chains; POP1, POP4, POP5, POP7, RPP14, RPP21, RPP25, RPP30, RPP38 and RPP40. Within the RNase P complex, POP1, POP7 and RPP25 form the 'finger' subcomplex, POP5, RPP14, RPP40 and homodimeric RPP30 form the 'palm' subcomplex, and RPP21, POP4 and RPP38 form the 'wrist' subcomplex. All subunits of the RNase P complex interact with the catalytic RNA. Several subunits of RNase P are also part of the RNase MRP complex. RNase MRP consists of a catalytic RNA moiety and about 8 protein subunits; POP1, POP7, RPP25, RPP30, RPP38, RPP40 and possibly also POP4 and POP5. Interacts with SMN1. POP7 forms a heterodimer with RPP25 that binds to the P3 stem loop of the catalytic RNA.</text>
</comment>
<dbReference type="AlphaFoldDB" id="A0AAV6VXI4"/>
<evidence type="ECO:0000256" key="3">
    <source>
        <dbReference type="ARBA" id="ARBA00008018"/>
    </source>
</evidence>
<evidence type="ECO:0000256" key="9">
    <source>
        <dbReference type="ARBA" id="ARBA00064615"/>
    </source>
</evidence>
<evidence type="ECO:0000256" key="5">
    <source>
        <dbReference type="ARBA" id="ARBA00022552"/>
    </source>
</evidence>
<dbReference type="SUPFAM" id="SSF82704">
    <property type="entry name" value="AlbA-like"/>
    <property type="match status" value="1"/>
</dbReference>
<dbReference type="FunFam" id="3.30.110.20:FF:000002">
    <property type="entry name" value="Ribonuclease P protein subunit p20"/>
    <property type="match status" value="1"/>
</dbReference>
<organism evidence="12 13">
    <name type="scientific">Oedothorax gibbosus</name>
    <dbReference type="NCBI Taxonomy" id="931172"/>
    <lineage>
        <taxon>Eukaryota</taxon>
        <taxon>Metazoa</taxon>
        <taxon>Ecdysozoa</taxon>
        <taxon>Arthropoda</taxon>
        <taxon>Chelicerata</taxon>
        <taxon>Arachnida</taxon>
        <taxon>Araneae</taxon>
        <taxon>Araneomorphae</taxon>
        <taxon>Entelegynae</taxon>
        <taxon>Araneoidea</taxon>
        <taxon>Linyphiidae</taxon>
        <taxon>Erigoninae</taxon>
        <taxon>Oedothorax</taxon>
    </lineage>
</organism>
<dbReference type="GO" id="GO:0000172">
    <property type="term" value="C:ribonuclease MRP complex"/>
    <property type="evidence" value="ECO:0007669"/>
    <property type="project" value="InterPro"/>
</dbReference>
<feature type="region of interest" description="Disordered" evidence="11">
    <location>
        <begin position="1"/>
        <end position="54"/>
    </location>
</feature>
<proteinExistence type="inferred from homology"/>
<comment type="function">
    <text evidence="8">Component of ribonuclease P, a ribonucleoprotein complex that generates mature tRNA molecules by cleaving their 5'-ends. Also a component of the MRP ribonuclease complex, which cleaves pre-rRNA sequences.</text>
</comment>
<dbReference type="GO" id="GO:0006364">
    <property type="term" value="P:rRNA processing"/>
    <property type="evidence" value="ECO:0007669"/>
    <property type="project" value="UniProtKB-KW"/>
</dbReference>
<evidence type="ECO:0000256" key="1">
    <source>
        <dbReference type="ARBA" id="ARBA00004463"/>
    </source>
</evidence>
<dbReference type="EMBL" id="JAFNEN010000017">
    <property type="protein sequence ID" value="KAG8200246.1"/>
    <property type="molecule type" value="Genomic_DNA"/>
</dbReference>
<evidence type="ECO:0000256" key="11">
    <source>
        <dbReference type="SAM" id="MobiDB-lite"/>
    </source>
</evidence>
<evidence type="ECO:0000256" key="4">
    <source>
        <dbReference type="ARBA" id="ARBA00022490"/>
    </source>
</evidence>
<dbReference type="Pfam" id="PF12328">
    <property type="entry name" value="Rpp20"/>
    <property type="match status" value="1"/>
</dbReference>
<evidence type="ECO:0000256" key="8">
    <source>
        <dbReference type="ARBA" id="ARBA00053284"/>
    </source>
</evidence>
<keyword evidence="13" id="KW-1185">Reference proteome</keyword>
<comment type="caution">
    <text evidence="12">The sequence shown here is derived from an EMBL/GenBank/DDBJ whole genome shotgun (WGS) entry which is preliminary data.</text>
</comment>
<feature type="compositionally biased region" description="Polar residues" evidence="11">
    <location>
        <begin position="1"/>
        <end position="14"/>
    </location>
</feature>
<evidence type="ECO:0000256" key="2">
    <source>
        <dbReference type="ARBA" id="ARBA00004604"/>
    </source>
</evidence>
<evidence type="ECO:0000313" key="13">
    <source>
        <dbReference type="Proteomes" id="UP000827092"/>
    </source>
</evidence>
<name>A0AAV6VXI4_9ARAC</name>
<dbReference type="GO" id="GO:0005655">
    <property type="term" value="C:nucleolar ribonuclease P complex"/>
    <property type="evidence" value="ECO:0007669"/>
    <property type="project" value="InterPro"/>
</dbReference>
<evidence type="ECO:0000256" key="10">
    <source>
        <dbReference type="ARBA" id="ARBA00068472"/>
    </source>
</evidence>
<keyword evidence="5" id="KW-0698">rRNA processing</keyword>
<dbReference type="GO" id="GO:0001682">
    <property type="term" value="P:tRNA 5'-leader removal"/>
    <property type="evidence" value="ECO:0007669"/>
    <property type="project" value="InterPro"/>
</dbReference>